<dbReference type="AlphaFoldDB" id="A0A388JJS1"/>
<feature type="compositionally biased region" description="Acidic residues" evidence="1">
    <location>
        <begin position="53"/>
        <end position="82"/>
    </location>
</feature>
<organism evidence="2 3">
    <name type="scientific">Chara braunii</name>
    <name type="common">Braun's stonewort</name>
    <dbReference type="NCBI Taxonomy" id="69332"/>
    <lineage>
        <taxon>Eukaryota</taxon>
        <taxon>Viridiplantae</taxon>
        <taxon>Streptophyta</taxon>
        <taxon>Charophyceae</taxon>
        <taxon>Charales</taxon>
        <taxon>Characeae</taxon>
        <taxon>Chara</taxon>
    </lineage>
</organism>
<keyword evidence="3" id="KW-1185">Reference proteome</keyword>
<accession>A0A388JJS1</accession>
<reference evidence="2 3" key="1">
    <citation type="journal article" date="2018" name="Cell">
        <title>The Chara Genome: Secondary Complexity and Implications for Plant Terrestrialization.</title>
        <authorList>
            <person name="Nishiyama T."/>
            <person name="Sakayama H."/>
            <person name="Vries J.D."/>
            <person name="Buschmann H."/>
            <person name="Saint-Marcoux D."/>
            <person name="Ullrich K.K."/>
            <person name="Haas F.B."/>
            <person name="Vanderstraeten L."/>
            <person name="Becker D."/>
            <person name="Lang D."/>
            <person name="Vosolsobe S."/>
            <person name="Rombauts S."/>
            <person name="Wilhelmsson P.K.I."/>
            <person name="Janitza P."/>
            <person name="Kern R."/>
            <person name="Heyl A."/>
            <person name="Rumpler F."/>
            <person name="Villalobos L.I.A.C."/>
            <person name="Clay J.M."/>
            <person name="Skokan R."/>
            <person name="Toyoda A."/>
            <person name="Suzuki Y."/>
            <person name="Kagoshima H."/>
            <person name="Schijlen E."/>
            <person name="Tajeshwar N."/>
            <person name="Catarino B."/>
            <person name="Hetherington A.J."/>
            <person name="Saltykova A."/>
            <person name="Bonnot C."/>
            <person name="Breuninger H."/>
            <person name="Symeonidi A."/>
            <person name="Radhakrishnan G.V."/>
            <person name="Van Nieuwerburgh F."/>
            <person name="Deforce D."/>
            <person name="Chang C."/>
            <person name="Karol K.G."/>
            <person name="Hedrich R."/>
            <person name="Ulvskov P."/>
            <person name="Glockner G."/>
            <person name="Delwiche C.F."/>
            <person name="Petrasek J."/>
            <person name="Van de Peer Y."/>
            <person name="Friml J."/>
            <person name="Beilby M."/>
            <person name="Dolan L."/>
            <person name="Kohara Y."/>
            <person name="Sugano S."/>
            <person name="Fujiyama A."/>
            <person name="Delaux P.-M."/>
            <person name="Quint M."/>
            <person name="TheiBen G."/>
            <person name="Hagemann M."/>
            <person name="Harholt J."/>
            <person name="Dunand C."/>
            <person name="Zachgo S."/>
            <person name="Langdale J."/>
            <person name="Maumus F."/>
            <person name="Straeten D.V.D."/>
            <person name="Gould S.B."/>
            <person name="Rensing S.A."/>
        </authorList>
    </citation>
    <scope>NUCLEOTIDE SEQUENCE [LARGE SCALE GENOMIC DNA]</scope>
    <source>
        <strain evidence="2 3">S276</strain>
    </source>
</reference>
<evidence type="ECO:0000313" key="2">
    <source>
        <dbReference type="EMBL" id="GBG42489.1"/>
    </source>
</evidence>
<dbReference type="EMBL" id="BFEA01005937">
    <property type="protein sequence ID" value="GBG42489.1"/>
    <property type="molecule type" value="Genomic_DNA"/>
</dbReference>
<feature type="region of interest" description="Disordered" evidence="1">
    <location>
        <begin position="44"/>
        <end position="82"/>
    </location>
</feature>
<comment type="caution">
    <text evidence="2">The sequence shown here is derived from an EMBL/GenBank/DDBJ whole genome shotgun (WGS) entry which is preliminary data.</text>
</comment>
<sequence length="82" mass="9553">MRQRMDHYMVMTGKKVKSLCRKRNVKWERKDKSAWELAKQDTDELTKLMNGDDTLESDPGKDDEDEDGNNDSDKEDDDVTGN</sequence>
<dbReference type="Proteomes" id="UP000265515">
    <property type="component" value="Unassembled WGS sequence"/>
</dbReference>
<gene>
    <name evidence="2" type="ORF">CBR_g84059</name>
</gene>
<name>A0A388JJS1_CHABU</name>
<dbReference type="Gramene" id="GBG42489">
    <property type="protein sequence ID" value="GBG42489"/>
    <property type="gene ID" value="CBR_g84059"/>
</dbReference>
<evidence type="ECO:0000313" key="3">
    <source>
        <dbReference type="Proteomes" id="UP000265515"/>
    </source>
</evidence>
<evidence type="ECO:0000256" key="1">
    <source>
        <dbReference type="SAM" id="MobiDB-lite"/>
    </source>
</evidence>
<protein>
    <submittedName>
        <fullName evidence="2">Uncharacterized protein</fullName>
    </submittedName>
</protein>
<proteinExistence type="predicted"/>